<reference evidence="5 6" key="1">
    <citation type="submission" date="2024-01" db="EMBL/GenBank/DDBJ databases">
        <title>The genomes of 5 underutilized Papilionoideae crops provide insights into root nodulation and disease resistance.</title>
        <authorList>
            <person name="Yuan L."/>
        </authorList>
    </citation>
    <scope>NUCLEOTIDE SEQUENCE [LARGE SCALE GENOMIC DNA]</scope>
    <source>
        <strain evidence="5">LY-2023</strain>
        <tissue evidence="5">Leaf</tissue>
    </source>
</reference>
<dbReference type="InterPro" id="IPR051955">
    <property type="entry name" value="PME_Inhibitor"/>
</dbReference>
<comment type="similarity">
    <text evidence="2">Belongs to the PMEI family.</text>
</comment>
<dbReference type="Pfam" id="PF04043">
    <property type="entry name" value="PMEI"/>
    <property type="match status" value="1"/>
</dbReference>
<dbReference type="GO" id="GO:0004857">
    <property type="term" value="F:enzyme inhibitor activity"/>
    <property type="evidence" value="ECO:0007669"/>
    <property type="project" value="InterPro"/>
</dbReference>
<dbReference type="NCBIfam" id="TIGR01614">
    <property type="entry name" value="PME_inhib"/>
    <property type="match status" value="1"/>
</dbReference>
<comment type="caution">
    <text evidence="5">The sequence shown here is derived from an EMBL/GenBank/DDBJ whole genome shotgun (WGS) entry which is preliminary data.</text>
</comment>
<sequence length="167" mass="18522">MIRISRLTLLLPITVLSCLAITSRLVHAEGKDNLRDACRVTRYSDFCVHSLAPFSNSAGRSPGKWARAGVSVTIGEIKNVKAYLVNLKKHGHVRGRNRVALSDCVESSSDALDELHKSLGVLRRLSRSTFGAQMEDLNTWISAALTDEDTRPLLEFFCSIFRSTFSL</sequence>
<evidence type="ECO:0000313" key="5">
    <source>
        <dbReference type="EMBL" id="KAK7277746.1"/>
    </source>
</evidence>
<gene>
    <name evidence="5" type="ORF">RJT34_22762</name>
</gene>
<protein>
    <recommendedName>
        <fullName evidence="4">Pectinesterase inhibitor domain-containing protein</fullName>
    </recommendedName>
</protein>
<organism evidence="5 6">
    <name type="scientific">Clitoria ternatea</name>
    <name type="common">Butterfly pea</name>
    <dbReference type="NCBI Taxonomy" id="43366"/>
    <lineage>
        <taxon>Eukaryota</taxon>
        <taxon>Viridiplantae</taxon>
        <taxon>Streptophyta</taxon>
        <taxon>Embryophyta</taxon>
        <taxon>Tracheophyta</taxon>
        <taxon>Spermatophyta</taxon>
        <taxon>Magnoliopsida</taxon>
        <taxon>eudicotyledons</taxon>
        <taxon>Gunneridae</taxon>
        <taxon>Pentapetalae</taxon>
        <taxon>rosids</taxon>
        <taxon>fabids</taxon>
        <taxon>Fabales</taxon>
        <taxon>Fabaceae</taxon>
        <taxon>Papilionoideae</taxon>
        <taxon>50 kb inversion clade</taxon>
        <taxon>NPAAA clade</taxon>
        <taxon>indigoferoid/millettioid clade</taxon>
        <taxon>Phaseoleae</taxon>
        <taxon>Clitoria</taxon>
    </lineage>
</organism>
<name>A0AAN9FM40_CLITE</name>
<keyword evidence="6" id="KW-1185">Reference proteome</keyword>
<dbReference type="EMBL" id="JAYKXN010000006">
    <property type="protein sequence ID" value="KAK7277746.1"/>
    <property type="molecule type" value="Genomic_DNA"/>
</dbReference>
<dbReference type="SMART" id="SM00856">
    <property type="entry name" value="PMEI"/>
    <property type="match status" value="1"/>
</dbReference>
<keyword evidence="1 3" id="KW-0732">Signal</keyword>
<evidence type="ECO:0000259" key="4">
    <source>
        <dbReference type="SMART" id="SM00856"/>
    </source>
</evidence>
<feature type="domain" description="Pectinesterase inhibitor" evidence="4">
    <location>
        <begin position="29"/>
        <end position="167"/>
    </location>
</feature>
<dbReference type="AlphaFoldDB" id="A0AAN9FM40"/>
<evidence type="ECO:0000313" key="6">
    <source>
        <dbReference type="Proteomes" id="UP001359559"/>
    </source>
</evidence>
<dbReference type="InterPro" id="IPR006501">
    <property type="entry name" value="Pectinesterase_inhib_dom"/>
</dbReference>
<dbReference type="PANTHER" id="PTHR31080:SF158">
    <property type="entry name" value="PLANT INVERTASE_PECTIN METHYLESTERASE INHIBITOR SUPERFAMILY PROTEIN"/>
    <property type="match status" value="1"/>
</dbReference>
<feature type="chain" id="PRO_5042906949" description="Pectinesterase inhibitor domain-containing protein" evidence="3">
    <location>
        <begin position="29"/>
        <end position="167"/>
    </location>
</feature>
<proteinExistence type="inferred from homology"/>
<dbReference type="PANTHER" id="PTHR31080">
    <property type="entry name" value="PECTINESTERASE INHIBITOR-LIKE"/>
    <property type="match status" value="1"/>
</dbReference>
<dbReference type="Gene3D" id="1.20.140.40">
    <property type="entry name" value="Invertase/pectin methylesterase inhibitor family protein"/>
    <property type="match status" value="1"/>
</dbReference>
<accession>A0AAN9FM40</accession>
<dbReference type="CDD" id="cd15798">
    <property type="entry name" value="PMEI-like_3"/>
    <property type="match status" value="1"/>
</dbReference>
<dbReference type="PROSITE" id="PS51257">
    <property type="entry name" value="PROKAR_LIPOPROTEIN"/>
    <property type="match status" value="1"/>
</dbReference>
<evidence type="ECO:0000256" key="3">
    <source>
        <dbReference type="SAM" id="SignalP"/>
    </source>
</evidence>
<evidence type="ECO:0000256" key="1">
    <source>
        <dbReference type="ARBA" id="ARBA00022729"/>
    </source>
</evidence>
<evidence type="ECO:0000256" key="2">
    <source>
        <dbReference type="ARBA" id="ARBA00038471"/>
    </source>
</evidence>
<feature type="signal peptide" evidence="3">
    <location>
        <begin position="1"/>
        <end position="28"/>
    </location>
</feature>
<dbReference type="InterPro" id="IPR035513">
    <property type="entry name" value="Invertase/methylesterase_inhib"/>
</dbReference>
<dbReference type="SUPFAM" id="SSF101148">
    <property type="entry name" value="Plant invertase/pectin methylesterase inhibitor"/>
    <property type="match status" value="1"/>
</dbReference>
<dbReference type="Proteomes" id="UP001359559">
    <property type="component" value="Unassembled WGS sequence"/>
</dbReference>